<protein>
    <recommendedName>
        <fullName evidence="3">ParB/Sulfiredoxin domain-containing protein</fullName>
    </recommendedName>
</protein>
<keyword evidence="2" id="KW-1185">Reference proteome</keyword>
<accession>A0A4D4J4R0</accession>
<organism evidence="1 2">
    <name type="scientific">Gandjariella thermophila</name>
    <dbReference type="NCBI Taxonomy" id="1931992"/>
    <lineage>
        <taxon>Bacteria</taxon>
        <taxon>Bacillati</taxon>
        <taxon>Actinomycetota</taxon>
        <taxon>Actinomycetes</taxon>
        <taxon>Pseudonocardiales</taxon>
        <taxon>Pseudonocardiaceae</taxon>
        <taxon>Gandjariella</taxon>
    </lineage>
</organism>
<evidence type="ECO:0008006" key="3">
    <source>
        <dbReference type="Google" id="ProtNLM"/>
    </source>
</evidence>
<evidence type="ECO:0000313" key="2">
    <source>
        <dbReference type="Proteomes" id="UP000298860"/>
    </source>
</evidence>
<name>A0A4D4J4R0_9PSEU</name>
<comment type="caution">
    <text evidence="1">The sequence shown here is derived from an EMBL/GenBank/DDBJ whole genome shotgun (WGS) entry which is preliminary data.</text>
</comment>
<evidence type="ECO:0000313" key="1">
    <source>
        <dbReference type="EMBL" id="GDY30062.1"/>
    </source>
</evidence>
<dbReference type="Proteomes" id="UP000298860">
    <property type="component" value="Unassembled WGS sequence"/>
</dbReference>
<dbReference type="AlphaFoldDB" id="A0A4D4J4R0"/>
<dbReference type="SUPFAM" id="SSF110849">
    <property type="entry name" value="ParB/Sulfiredoxin"/>
    <property type="match status" value="1"/>
</dbReference>
<gene>
    <name evidence="1" type="ORF">GTS_16950</name>
</gene>
<proteinExistence type="predicted"/>
<dbReference type="EMBL" id="BJFL01000005">
    <property type="protein sequence ID" value="GDY30062.1"/>
    <property type="molecule type" value="Genomic_DNA"/>
</dbReference>
<reference evidence="2" key="1">
    <citation type="submission" date="2019-04" db="EMBL/GenBank/DDBJ databases">
        <title>Draft genome sequence of Pseudonocardiaceae bacterium SL3-2-4.</title>
        <authorList>
            <person name="Ningsih F."/>
            <person name="Yokota A."/>
            <person name="Sakai Y."/>
            <person name="Nanatani K."/>
            <person name="Yabe S."/>
            <person name="Oetari A."/>
            <person name="Sjamsuridzal W."/>
        </authorList>
    </citation>
    <scope>NUCLEOTIDE SEQUENCE [LARGE SCALE GENOMIC DNA]</scope>
    <source>
        <strain evidence="2">SL3-2-4</strain>
    </source>
</reference>
<dbReference type="OrthoDB" id="1100724at2"/>
<dbReference type="RefSeq" id="WP_137813178.1">
    <property type="nucleotide sequence ID" value="NZ_BJFL01000005.1"/>
</dbReference>
<sequence>MPLANVVGTVNRPHDFDADFRLLNGCLRDRWEGLARAVEDGLEPPPVDLVQLGELYFVADGHHRVSVLRARGRAVVTARVRRICTVAYAMACLRAAHLASKAVERRFLERVPLAECVRSDLWLDEPADWLRLADAAEAWALRRTLSGRAPSDRRELAAGWWAEEVMPVLERLRAAGAGLDLRDVQLYVTALAARDRLGLDRWPTDPASPLWESVAGSPQRGSLLVRFRRDAATRLVSP</sequence>
<dbReference type="InterPro" id="IPR036086">
    <property type="entry name" value="ParB/Sulfiredoxin_sf"/>
</dbReference>